<dbReference type="Proteomes" id="UP000291469">
    <property type="component" value="Chromosome"/>
</dbReference>
<dbReference type="GO" id="GO:0016887">
    <property type="term" value="F:ATP hydrolysis activity"/>
    <property type="evidence" value="ECO:0007669"/>
    <property type="project" value="InterPro"/>
</dbReference>
<dbReference type="PROSITE" id="PS00211">
    <property type="entry name" value="ABC_TRANSPORTER_1"/>
    <property type="match status" value="1"/>
</dbReference>
<dbReference type="InterPro" id="IPR000644">
    <property type="entry name" value="CBS_dom"/>
</dbReference>
<evidence type="ECO:0000256" key="8">
    <source>
        <dbReference type="SAM" id="MobiDB-lite"/>
    </source>
</evidence>
<dbReference type="SMART" id="SM00382">
    <property type="entry name" value="AAA"/>
    <property type="match status" value="1"/>
</dbReference>
<dbReference type="AlphaFoldDB" id="A0A411YG33"/>
<keyword evidence="2" id="KW-0813">Transport</keyword>
<gene>
    <name evidence="11" type="ORF">ER308_11855</name>
</gene>
<dbReference type="CDD" id="cd03294">
    <property type="entry name" value="ABC_Pro_Gly_Betaine"/>
    <property type="match status" value="1"/>
</dbReference>
<organism evidence="11 12">
    <name type="scientific">Egibacter rhizosphaerae</name>
    <dbReference type="NCBI Taxonomy" id="1670831"/>
    <lineage>
        <taxon>Bacteria</taxon>
        <taxon>Bacillati</taxon>
        <taxon>Actinomycetota</taxon>
        <taxon>Nitriliruptoria</taxon>
        <taxon>Egibacterales</taxon>
        <taxon>Egibacteraceae</taxon>
        <taxon>Egibacter</taxon>
    </lineage>
</organism>
<dbReference type="InterPro" id="IPR027417">
    <property type="entry name" value="P-loop_NTPase"/>
</dbReference>
<evidence type="ECO:0000256" key="6">
    <source>
        <dbReference type="ARBA" id="ARBA00023122"/>
    </source>
</evidence>
<dbReference type="InterPro" id="IPR003593">
    <property type="entry name" value="AAA+_ATPase"/>
</dbReference>
<feature type="domain" description="ABC transporter" evidence="9">
    <location>
        <begin position="28"/>
        <end position="264"/>
    </location>
</feature>
<dbReference type="Gene3D" id="3.40.50.300">
    <property type="entry name" value="P-loop containing nucleotide triphosphate hydrolases"/>
    <property type="match status" value="1"/>
</dbReference>
<dbReference type="GO" id="GO:0031460">
    <property type="term" value="P:glycine betaine transport"/>
    <property type="evidence" value="ECO:0007669"/>
    <property type="project" value="InterPro"/>
</dbReference>
<dbReference type="GO" id="GO:0016020">
    <property type="term" value="C:membrane"/>
    <property type="evidence" value="ECO:0007669"/>
    <property type="project" value="InterPro"/>
</dbReference>
<dbReference type="KEGG" id="erz:ER308_11855"/>
<feature type="region of interest" description="Disordered" evidence="8">
    <location>
        <begin position="390"/>
        <end position="418"/>
    </location>
</feature>
<keyword evidence="3" id="KW-0547">Nucleotide-binding</keyword>
<dbReference type="InterPro" id="IPR017871">
    <property type="entry name" value="ABC_transporter-like_CS"/>
</dbReference>
<sequence>MSAIRANGLFKVFGSHPERAVEPLQAGEDRDEVYERTGQFAAVVDATFTVEPGQLFVVMGLSGSGKSTLVRMVNRLLDATAGTCEIDGTDIASLNDHDLRDLRSRRISMVFQSFALFPHRTVLENVGYGLEVRRIDREERDRRANEALEMVGLEGWGERKPHQLSGGMRQRVGLARALATDADIMLMDEPFSALDPLIRRDIQGQLLELQSTLQKTIIFITHDLNEAMRLGDRIAVMKAGAIVQNDEPEKILNNPANDYVADFIQDVDRSRILTAGTVAVDPIETLSPRHGPKVGMLQLRERQAQGLYVVDHGRKLVGAVRDQDLAEAANRGDATLEGVVHTEYEVVSPDTALSDVLEIAANQELPVAVVDDAGELVGVLPRALLLSSLTTPAEHQTNSGEGTAPSGAVEPEGAPSAQ</sequence>
<dbReference type="PANTHER" id="PTHR43869:SF1">
    <property type="entry name" value="GLYCINE BETAINE_PROLINE BETAINE TRANSPORT SYSTEM ATP-BINDING PROTEIN PROV"/>
    <property type="match status" value="1"/>
</dbReference>
<evidence type="ECO:0000256" key="4">
    <source>
        <dbReference type="ARBA" id="ARBA00022840"/>
    </source>
</evidence>
<dbReference type="SUPFAM" id="SSF54631">
    <property type="entry name" value="CBS-domain pair"/>
    <property type="match status" value="1"/>
</dbReference>
<dbReference type="GO" id="GO:0005524">
    <property type="term" value="F:ATP binding"/>
    <property type="evidence" value="ECO:0007669"/>
    <property type="project" value="UniProtKB-KW"/>
</dbReference>
<evidence type="ECO:0000256" key="5">
    <source>
        <dbReference type="ARBA" id="ARBA00022970"/>
    </source>
</evidence>
<keyword evidence="6 7" id="KW-0129">CBS domain</keyword>
<name>A0A411YG33_9ACTN</name>
<dbReference type="InterPro" id="IPR051921">
    <property type="entry name" value="ABC_osmolyte_uptake_ATP-bind"/>
</dbReference>
<evidence type="ECO:0000256" key="3">
    <source>
        <dbReference type="ARBA" id="ARBA00022741"/>
    </source>
</evidence>
<dbReference type="PANTHER" id="PTHR43869">
    <property type="entry name" value="GLYCINE BETAINE/PROLINE BETAINE TRANSPORT SYSTEM ATP-BINDING PROTEIN PROV"/>
    <property type="match status" value="1"/>
</dbReference>
<dbReference type="PROSITE" id="PS50893">
    <property type="entry name" value="ABC_TRANSPORTER_2"/>
    <property type="match status" value="1"/>
</dbReference>
<feature type="domain" description="CBS" evidence="10">
    <location>
        <begin position="340"/>
        <end position="397"/>
    </location>
</feature>
<dbReference type="RefSeq" id="WP_131155187.1">
    <property type="nucleotide sequence ID" value="NZ_CP036402.1"/>
</dbReference>
<evidence type="ECO:0000259" key="9">
    <source>
        <dbReference type="PROSITE" id="PS50893"/>
    </source>
</evidence>
<dbReference type="PROSITE" id="PS51371">
    <property type="entry name" value="CBS"/>
    <property type="match status" value="1"/>
</dbReference>
<accession>A0A411YG33</accession>
<reference evidence="11 12" key="1">
    <citation type="submission" date="2019-01" db="EMBL/GenBank/DDBJ databases">
        <title>Egibacter rhizosphaerae EGI 80759T.</title>
        <authorList>
            <person name="Chen D.-D."/>
            <person name="Tian Y."/>
            <person name="Jiao J.-Y."/>
            <person name="Zhang X.-T."/>
            <person name="Zhang Y.-G."/>
            <person name="Zhang Y."/>
            <person name="Xiao M."/>
            <person name="Shu W.-S."/>
            <person name="Li W.-J."/>
        </authorList>
    </citation>
    <scope>NUCLEOTIDE SEQUENCE [LARGE SCALE GENOMIC DNA]</scope>
    <source>
        <strain evidence="11 12">EGI 80759</strain>
    </source>
</reference>
<comment type="similarity">
    <text evidence="1">Belongs to the ABC transporter superfamily.</text>
</comment>
<proteinExistence type="inferred from homology"/>
<protein>
    <submittedName>
        <fullName evidence="11">Glycine betaine/L-proline ABC transporter ATP-binding protein</fullName>
    </submittedName>
</protein>
<dbReference type="Pfam" id="PF00005">
    <property type="entry name" value="ABC_tran"/>
    <property type="match status" value="1"/>
</dbReference>
<dbReference type="Gene3D" id="3.10.580.10">
    <property type="entry name" value="CBS-domain"/>
    <property type="match status" value="1"/>
</dbReference>
<evidence type="ECO:0000256" key="2">
    <source>
        <dbReference type="ARBA" id="ARBA00022448"/>
    </source>
</evidence>
<dbReference type="OrthoDB" id="9802264at2"/>
<dbReference type="SUPFAM" id="SSF52540">
    <property type="entry name" value="P-loop containing nucleoside triphosphate hydrolases"/>
    <property type="match status" value="1"/>
</dbReference>
<dbReference type="InterPro" id="IPR003439">
    <property type="entry name" value="ABC_transporter-like_ATP-bd"/>
</dbReference>
<keyword evidence="5" id="KW-0029">Amino-acid transport</keyword>
<dbReference type="InterPro" id="IPR005892">
    <property type="entry name" value="Gly-betaine_transp_ATP-bd"/>
</dbReference>
<evidence type="ECO:0000259" key="10">
    <source>
        <dbReference type="PROSITE" id="PS51371"/>
    </source>
</evidence>
<keyword evidence="12" id="KW-1185">Reference proteome</keyword>
<dbReference type="Pfam" id="PF00571">
    <property type="entry name" value="CBS"/>
    <property type="match status" value="1"/>
</dbReference>
<dbReference type="EMBL" id="CP036402">
    <property type="protein sequence ID" value="QBI20190.1"/>
    <property type="molecule type" value="Genomic_DNA"/>
</dbReference>
<dbReference type="GO" id="GO:0006865">
    <property type="term" value="P:amino acid transport"/>
    <property type="evidence" value="ECO:0007669"/>
    <property type="project" value="UniProtKB-KW"/>
</dbReference>
<evidence type="ECO:0000256" key="1">
    <source>
        <dbReference type="ARBA" id="ARBA00005417"/>
    </source>
</evidence>
<dbReference type="GO" id="GO:0006970">
    <property type="term" value="P:response to osmotic stress"/>
    <property type="evidence" value="ECO:0007669"/>
    <property type="project" value="UniProtKB-ARBA"/>
</dbReference>
<evidence type="ECO:0000313" key="12">
    <source>
        <dbReference type="Proteomes" id="UP000291469"/>
    </source>
</evidence>
<evidence type="ECO:0000256" key="7">
    <source>
        <dbReference type="PROSITE-ProRule" id="PRU00703"/>
    </source>
</evidence>
<evidence type="ECO:0000313" key="11">
    <source>
        <dbReference type="EMBL" id="QBI20190.1"/>
    </source>
</evidence>
<feature type="compositionally biased region" description="Polar residues" evidence="8">
    <location>
        <begin position="390"/>
        <end position="401"/>
    </location>
</feature>
<dbReference type="InterPro" id="IPR046342">
    <property type="entry name" value="CBS_dom_sf"/>
</dbReference>
<keyword evidence="4 11" id="KW-0067">ATP-binding</keyword>
<dbReference type="FunFam" id="3.40.50.300:FF:000201">
    <property type="entry name" value="Glycine betaine/L-proline ABC transporter ATP-binding protein"/>
    <property type="match status" value="1"/>
</dbReference>
<dbReference type="NCBIfam" id="TIGR01186">
    <property type="entry name" value="proV"/>
    <property type="match status" value="1"/>
</dbReference>